<proteinExistence type="predicted"/>
<dbReference type="EMBL" id="CAJVPP010003220">
    <property type="protein sequence ID" value="CAG8623790.1"/>
    <property type="molecule type" value="Genomic_DNA"/>
</dbReference>
<keyword evidence="3" id="KW-1185">Reference proteome</keyword>
<dbReference type="InterPro" id="IPR012312">
    <property type="entry name" value="Hemerythrin-like"/>
</dbReference>
<comment type="caution">
    <text evidence="2">The sequence shown here is derived from an EMBL/GenBank/DDBJ whole genome shotgun (WGS) entry which is preliminary data.</text>
</comment>
<name>A0A9N9D2G2_FUNMO</name>
<organism evidence="2 3">
    <name type="scientific">Funneliformis mosseae</name>
    <name type="common">Endomycorrhizal fungus</name>
    <name type="synonym">Glomus mosseae</name>
    <dbReference type="NCBI Taxonomy" id="27381"/>
    <lineage>
        <taxon>Eukaryota</taxon>
        <taxon>Fungi</taxon>
        <taxon>Fungi incertae sedis</taxon>
        <taxon>Mucoromycota</taxon>
        <taxon>Glomeromycotina</taxon>
        <taxon>Glomeromycetes</taxon>
        <taxon>Glomerales</taxon>
        <taxon>Glomeraceae</taxon>
        <taxon>Funneliformis</taxon>
    </lineage>
</organism>
<gene>
    <name evidence="2" type="ORF">FMOSSE_LOCUS10126</name>
</gene>
<evidence type="ECO:0000313" key="3">
    <source>
        <dbReference type="Proteomes" id="UP000789375"/>
    </source>
</evidence>
<sequence>RTVPIAAAAFSHIINPPTMATIEDHSIIKTLWKRFNDEKDDNERQKIANTLIREISLHSATEEIVLYPLVEKHMDDGKKFADHNREEHLQIKKDAYKLDTMKLHDEGYTDLMSKIMKEFDEHSTDEEQNQFPLLTQKIGSEELQNLAAEFEKTRKMVPTRPHPFAPDQPPKETIVGTATAPIDKARDETREFVDVNRCV</sequence>
<evidence type="ECO:0000313" key="2">
    <source>
        <dbReference type="EMBL" id="CAG8623790.1"/>
    </source>
</evidence>
<accession>A0A9N9D2G2</accession>
<feature type="domain" description="Hemerythrin-like" evidence="1">
    <location>
        <begin position="24"/>
        <end position="134"/>
    </location>
</feature>
<reference evidence="2" key="1">
    <citation type="submission" date="2021-06" db="EMBL/GenBank/DDBJ databases">
        <authorList>
            <person name="Kallberg Y."/>
            <person name="Tangrot J."/>
            <person name="Rosling A."/>
        </authorList>
    </citation>
    <scope>NUCLEOTIDE SEQUENCE</scope>
    <source>
        <strain evidence="2">87-6 pot B 2015</strain>
    </source>
</reference>
<dbReference type="Proteomes" id="UP000789375">
    <property type="component" value="Unassembled WGS sequence"/>
</dbReference>
<dbReference type="Pfam" id="PF01814">
    <property type="entry name" value="Hemerythrin"/>
    <property type="match status" value="1"/>
</dbReference>
<feature type="non-terminal residue" evidence="2">
    <location>
        <position position="1"/>
    </location>
</feature>
<dbReference type="PANTHER" id="PTHR35585">
    <property type="entry name" value="HHE DOMAIN PROTEIN (AFU_ORTHOLOGUE AFUA_4G00730)"/>
    <property type="match status" value="1"/>
</dbReference>
<dbReference type="Gene3D" id="1.20.120.520">
    <property type="entry name" value="nmb1532 protein domain like"/>
    <property type="match status" value="1"/>
</dbReference>
<dbReference type="AlphaFoldDB" id="A0A9N9D2G2"/>
<dbReference type="PANTHER" id="PTHR35585:SF1">
    <property type="entry name" value="HHE DOMAIN PROTEIN (AFU_ORTHOLOGUE AFUA_4G00730)"/>
    <property type="match status" value="1"/>
</dbReference>
<protein>
    <submittedName>
        <fullName evidence="2">5365_t:CDS:1</fullName>
    </submittedName>
</protein>
<evidence type="ECO:0000259" key="1">
    <source>
        <dbReference type="Pfam" id="PF01814"/>
    </source>
</evidence>